<gene>
    <name evidence="1" type="ORF">PN36_11025</name>
</gene>
<evidence type="ECO:0008006" key="3">
    <source>
        <dbReference type="Google" id="ProtNLM"/>
    </source>
</evidence>
<dbReference type="InterPro" id="IPR021799">
    <property type="entry name" value="PIN-like_prokaryotic"/>
</dbReference>
<dbReference type="InterPro" id="IPR029060">
    <property type="entry name" value="PIN-like_dom_sf"/>
</dbReference>
<keyword evidence="2" id="KW-1185">Reference proteome</keyword>
<dbReference type="PANTHER" id="PTHR39550:SF1">
    <property type="entry name" value="SLL0658 PROTEIN"/>
    <property type="match status" value="1"/>
</dbReference>
<proteinExistence type="predicted"/>
<dbReference type="Proteomes" id="UP000030428">
    <property type="component" value="Unassembled WGS sequence"/>
</dbReference>
<dbReference type="PANTHER" id="PTHR39550">
    <property type="entry name" value="SLL0658 PROTEIN"/>
    <property type="match status" value="1"/>
</dbReference>
<evidence type="ECO:0000313" key="1">
    <source>
        <dbReference type="EMBL" id="TGO03215.1"/>
    </source>
</evidence>
<dbReference type="AlphaFoldDB" id="A0A4E0QW53"/>
<dbReference type="Pfam" id="PF11848">
    <property type="entry name" value="DUF3368"/>
    <property type="match status" value="1"/>
</dbReference>
<protein>
    <recommendedName>
        <fullName evidence="3">DUF3368 domain-containing protein</fullName>
    </recommendedName>
</protein>
<comment type="caution">
    <text evidence="1">The sequence shown here is derived from an EMBL/GenBank/DDBJ whole genome shotgun (WGS) entry which is preliminary data.</text>
</comment>
<organism evidence="1 2">
    <name type="scientific">Candidatus Thiomargarita nelsonii</name>
    <dbReference type="NCBI Taxonomy" id="1003181"/>
    <lineage>
        <taxon>Bacteria</taxon>
        <taxon>Pseudomonadati</taxon>
        <taxon>Pseudomonadota</taxon>
        <taxon>Gammaproteobacteria</taxon>
        <taxon>Thiotrichales</taxon>
        <taxon>Thiotrichaceae</taxon>
        <taxon>Thiomargarita</taxon>
    </lineage>
</organism>
<name>A0A4E0QW53_9GAMM</name>
<dbReference type="EMBL" id="JSZA02000033">
    <property type="protein sequence ID" value="TGO03215.1"/>
    <property type="molecule type" value="Genomic_DNA"/>
</dbReference>
<accession>A0A4E0QW53</accession>
<dbReference type="SUPFAM" id="SSF88723">
    <property type="entry name" value="PIN domain-like"/>
    <property type="match status" value="1"/>
</dbReference>
<sequence length="171" mass="19449">MSVIADTTVVSNFACIEQLDILRQLHETIYISVEVHEEMKTGLEEGYQFYAFLDNHIYPFEESGWIKLTNMVDNQEFRLFSKLPSSLHPGEASSLAIAHHRGWLFMTDDLTARRQAKRLGIRLSGSLGCLVLAIERHLCTLGEANYWLNRMIEQDYKSPVNDLSSLISAGV</sequence>
<evidence type="ECO:0000313" key="2">
    <source>
        <dbReference type="Proteomes" id="UP000030428"/>
    </source>
</evidence>
<reference evidence="1 2" key="1">
    <citation type="journal article" date="2016" name="Front. Microbiol.">
        <title>Single-Cell (Meta-)Genomics of a Dimorphic Candidatus Thiomargarita nelsonii Reveals Genomic Plasticity.</title>
        <authorList>
            <person name="Flood B.E."/>
            <person name="Fliss P."/>
            <person name="Jones D.S."/>
            <person name="Dick G.J."/>
            <person name="Jain S."/>
            <person name="Kaster A.K."/>
            <person name="Winkel M."/>
            <person name="Mussmann M."/>
            <person name="Bailey J."/>
        </authorList>
    </citation>
    <scope>NUCLEOTIDE SEQUENCE [LARGE SCALE GENOMIC DNA]</scope>
    <source>
        <strain evidence="1">Hydrate Ridge</strain>
    </source>
</reference>